<protein>
    <submittedName>
        <fullName evidence="3">Uncharacterized protein</fullName>
    </submittedName>
</protein>
<proteinExistence type="predicted"/>
<keyword evidence="2" id="KW-1185">Reference proteome</keyword>
<feature type="region of interest" description="Disordered" evidence="1">
    <location>
        <begin position="1"/>
        <end position="30"/>
    </location>
</feature>
<dbReference type="AlphaFoldDB" id="A0A5S6QS50"/>
<feature type="region of interest" description="Disordered" evidence="1">
    <location>
        <begin position="93"/>
        <end position="122"/>
    </location>
</feature>
<feature type="compositionally biased region" description="Basic and acidic residues" evidence="1">
    <location>
        <begin position="1"/>
        <end position="13"/>
    </location>
</feature>
<reference evidence="3" key="1">
    <citation type="submission" date="2019-12" db="UniProtKB">
        <authorList>
            <consortium name="WormBaseParasite"/>
        </authorList>
    </citation>
    <scope>IDENTIFICATION</scope>
</reference>
<name>A0A5S6QS50_TRIMR</name>
<accession>A0A5S6QS50</accession>
<organism evidence="2 3">
    <name type="scientific">Trichuris muris</name>
    <name type="common">Mouse whipworm</name>
    <dbReference type="NCBI Taxonomy" id="70415"/>
    <lineage>
        <taxon>Eukaryota</taxon>
        <taxon>Metazoa</taxon>
        <taxon>Ecdysozoa</taxon>
        <taxon>Nematoda</taxon>
        <taxon>Enoplea</taxon>
        <taxon>Dorylaimia</taxon>
        <taxon>Trichinellida</taxon>
        <taxon>Trichuridae</taxon>
        <taxon>Trichuris</taxon>
    </lineage>
</organism>
<evidence type="ECO:0000313" key="2">
    <source>
        <dbReference type="Proteomes" id="UP000046395"/>
    </source>
</evidence>
<dbReference type="WBParaSite" id="TMUE_2000009974.1">
    <property type="protein sequence ID" value="TMUE_2000009974.1"/>
    <property type="gene ID" value="WBGene00300793"/>
</dbReference>
<evidence type="ECO:0000256" key="1">
    <source>
        <dbReference type="SAM" id="MobiDB-lite"/>
    </source>
</evidence>
<dbReference type="Proteomes" id="UP000046395">
    <property type="component" value="Unassembled WGS sequence"/>
</dbReference>
<evidence type="ECO:0000313" key="3">
    <source>
        <dbReference type="WBParaSite" id="TMUE_2000009974.1"/>
    </source>
</evidence>
<sequence>MRQRKIELTDTRRKSGSRSTQVPEPSGAALVRTANDYQGRYTCWVEVHAMRLTEKGDCQRTADARARHDDPRSLLRRAVTVLQRMMQRYLGKGIIGKSEQLKDERPTRRKPSPNRSFDCNPSLRLLTPLAGCGDQ</sequence>